<proteinExistence type="predicted"/>
<protein>
    <submittedName>
        <fullName evidence="2">Uncharacterized protein</fullName>
    </submittedName>
</protein>
<sequence length="242" mass="28239">MRTHAYLVTNAFLRPPRPRYRDKVKRGTSRIRRRMRNGHANIVHPPLIVSKAMEECAYALHAVQQSYRRGLKHRNDDGTRARHSPSLHNSSRTPDVIPTPDASLETERRRRSRTLDVLDVRRDFLVEGVTWNGQRESTAQENAALMSETRSRLPVVQCQRRRTASWLCSREQRMSTTSPHPFHTRRRRLTRHRSLDPRPFLHRRSLGQYPKCGATQGRSCKPRPQTRPNALHKTRPSSTKPE</sequence>
<feature type="region of interest" description="Disordered" evidence="1">
    <location>
        <begin position="71"/>
        <end position="110"/>
    </location>
</feature>
<reference evidence="2 3" key="1">
    <citation type="submission" date="2020-07" db="EMBL/GenBank/DDBJ databases">
        <title>Comparative genomics of pyrophilous fungi reveals a link between fire events and developmental genes.</title>
        <authorList>
            <consortium name="DOE Joint Genome Institute"/>
            <person name="Steindorff A.S."/>
            <person name="Carver A."/>
            <person name="Calhoun S."/>
            <person name="Stillman K."/>
            <person name="Liu H."/>
            <person name="Lipzen A."/>
            <person name="Pangilinan J."/>
            <person name="Labutti K."/>
            <person name="Bruns T.D."/>
            <person name="Grigoriev I.V."/>
        </authorList>
    </citation>
    <scope>NUCLEOTIDE SEQUENCE [LARGE SCALE GENOMIC DNA]</scope>
    <source>
        <strain evidence="2 3">CBS 144469</strain>
    </source>
</reference>
<gene>
    <name evidence="2" type="ORF">DFP72DRAFT_184150</name>
</gene>
<feature type="compositionally biased region" description="Basic residues" evidence="1">
    <location>
        <begin position="182"/>
        <end position="192"/>
    </location>
</feature>
<keyword evidence="3" id="KW-1185">Reference proteome</keyword>
<organism evidence="2 3">
    <name type="scientific">Ephemerocybe angulata</name>
    <dbReference type="NCBI Taxonomy" id="980116"/>
    <lineage>
        <taxon>Eukaryota</taxon>
        <taxon>Fungi</taxon>
        <taxon>Dikarya</taxon>
        <taxon>Basidiomycota</taxon>
        <taxon>Agaricomycotina</taxon>
        <taxon>Agaricomycetes</taxon>
        <taxon>Agaricomycetidae</taxon>
        <taxon>Agaricales</taxon>
        <taxon>Agaricineae</taxon>
        <taxon>Psathyrellaceae</taxon>
        <taxon>Ephemerocybe</taxon>
    </lineage>
</organism>
<dbReference type="AlphaFoldDB" id="A0A8H6H8J0"/>
<evidence type="ECO:0000313" key="3">
    <source>
        <dbReference type="Proteomes" id="UP000521943"/>
    </source>
</evidence>
<accession>A0A8H6H8J0</accession>
<dbReference type="Proteomes" id="UP000521943">
    <property type="component" value="Unassembled WGS sequence"/>
</dbReference>
<evidence type="ECO:0000256" key="1">
    <source>
        <dbReference type="SAM" id="MobiDB-lite"/>
    </source>
</evidence>
<dbReference type="EMBL" id="JACGCI010000186">
    <property type="protein sequence ID" value="KAF6742363.1"/>
    <property type="molecule type" value="Genomic_DNA"/>
</dbReference>
<feature type="region of interest" description="Disordered" evidence="1">
    <location>
        <begin position="169"/>
        <end position="242"/>
    </location>
</feature>
<name>A0A8H6H8J0_9AGAR</name>
<comment type="caution">
    <text evidence="2">The sequence shown here is derived from an EMBL/GenBank/DDBJ whole genome shotgun (WGS) entry which is preliminary data.</text>
</comment>
<evidence type="ECO:0000313" key="2">
    <source>
        <dbReference type="EMBL" id="KAF6742363.1"/>
    </source>
</evidence>